<reference evidence="1 2" key="1">
    <citation type="submission" date="2021-12" db="EMBL/GenBank/DDBJ databases">
        <title>Genome sequencing of bacteria with rrn-lacking chromosome and rrn-plasmid.</title>
        <authorList>
            <person name="Anda M."/>
            <person name="Iwasaki W."/>
        </authorList>
    </citation>
    <scope>NUCLEOTIDE SEQUENCE [LARGE SCALE GENOMIC DNA]</scope>
    <source>
        <strain evidence="1 2">NBRC 101262</strain>
        <plasmid evidence="1 2">pPP7</plasmid>
    </source>
</reference>
<accession>A0ABM7VME6</accession>
<gene>
    <name evidence="1" type="ORF">PEPS_44620</name>
</gene>
<dbReference type="EMBL" id="AP025299">
    <property type="protein sequence ID" value="BDD02182.1"/>
    <property type="molecule type" value="Genomic_DNA"/>
</dbReference>
<name>A0ABM7VME6_9BACT</name>
<sequence length="132" mass="14709">MKDPLDAAGEGYSASGGFNAFGADVSVGPVKSGQYYGVNIQVGGAIGMLMPFTISGYESVTKIKPITDKAKISKYKTELVGQLDNIRKSIYGDLERHVQNKTEQFNRQRDLVNDWKSRFGDGKNRYNMRFEE</sequence>
<evidence type="ECO:0000313" key="2">
    <source>
        <dbReference type="Proteomes" id="UP001354989"/>
    </source>
</evidence>
<evidence type="ECO:0000313" key="1">
    <source>
        <dbReference type="EMBL" id="BDD02182.1"/>
    </source>
</evidence>
<organism evidence="1 2">
    <name type="scientific">Persicobacter psychrovividus</name>
    <dbReference type="NCBI Taxonomy" id="387638"/>
    <lineage>
        <taxon>Bacteria</taxon>
        <taxon>Pseudomonadati</taxon>
        <taxon>Bacteroidota</taxon>
        <taxon>Cytophagia</taxon>
        <taxon>Cytophagales</taxon>
        <taxon>Persicobacteraceae</taxon>
        <taxon>Persicobacter</taxon>
    </lineage>
</organism>
<keyword evidence="2" id="KW-1185">Reference proteome</keyword>
<protein>
    <submittedName>
        <fullName evidence="1">Uncharacterized protein</fullName>
    </submittedName>
</protein>
<proteinExistence type="predicted"/>
<geneLocation type="plasmid" evidence="1 2">
    <name>pPP7</name>
</geneLocation>
<dbReference type="Proteomes" id="UP001354989">
    <property type="component" value="Plasmid pPP7"/>
</dbReference>
<keyword evidence="1" id="KW-0614">Plasmid</keyword>